<dbReference type="Gene3D" id="3.30.70.330">
    <property type="match status" value="1"/>
</dbReference>
<dbReference type="Pfam" id="PF00076">
    <property type="entry name" value="RRM_1"/>
    <property type="match status" value="1"/>
</dbReference>
<dbReference type="EMBL" id="JBCNJP010000010">
    <property type="protein sequence ID" value="KAK9072174.1"/>
    <property type="molecule type" value="Genomic_DNA"/>
</dbReference>
<proteinExistence type="predicted"/>
<evidence type="ECO:0000313" key="4">
    <source>
        <dbReference type="Proteomes" id="UP001408789"/>
    </source>
</evidence>
<evidence type="ECO:0000259" key="2">
    <source>
        <dbReference type="Pfam" id="PF00076"/>
    </source>
</evidence>
<name>A0AAP0DJD4_9ASTR</name>
<accession>A0AAP0DJD4</accession>
<organism evidence="3 4">
    <name type="scientific">Deinandra increscens subsp. villosa</name>
    <dbReference type="NCBI Taxonomy" id="3103831"/>
    <lineage>
        <taxon>Eukaryota</taxon>
        <taxon>Viridiplantae</taxon>
        <taxon>Streptophyta</taxon>
        <taxon>Embryophyta</taxon>
        <taxon>Tracheophyta</taxon>
        <taxon>Spermatophyta</taxon>
        <taxon>Magnoliopsida</taxon>
        <taxon>eudicotyledons</taxon>
        <taxon>Gunneridae</taxon>
        <taxon>Pentapetalae</taxon>
        <taxon>asterids</taxon>
        <taxon>campanulids</taxon>
        <taxon>Asterales</taxon>
        <taxon>Asteraceae</taxon>
        <taxon>Asteroideae</taxon>
        <taxon>Heliantheae alliance</taxon>
        <taxon>Madieae</taxon>
        <taxon>Madiinae</taxon>
        <taxon>Deinandra</taxon>
    </lineage>
</organism>
<feature type="domain" description="RRM" evidence="2">
    <location>
        <begin position="73"/>
        <end position="115"/>
    </location>
</feature>
<dbReference type="Proteomes" id="UP001408789">
    <property type="component" value="Unassembled WGS sequence"/>
</dbReference>
<dbReference type="InterPro" id="IPR035979">
    <property type="entry name" value="RBD_domain_sf"/>
</dbReference>
<keyword evidence="4" id="KW-1185">Reference proteome</keyword>
<evidence type="ECO:0000313" key="3">
    <source>
        <dbReference type="EMBL" id="KAK9072174.1"/>
    </source>
</evidence>
<dbReference type="GO" id="GO:0003723">
    <property type="term" value="F:RNA binding"/>
    <property type="evidence" value="ECO:0007669"/>
    <property type="project" value="InterPro"/>
</dbReference>
<evidence type="ECO:0000256" key="1">
    <source>
        <dbReference type="SAM" id="MobiDB-lite"/>
    </source>
</evidence>
<dbReference type="InterPro" id="IPR000504">
    <property type="entry name" value="RRM_dom"/>
</dbReference>
<feature type="region of interest" description="Disordered" evidence="1">
    <location>
        <begin position="1"/>
        <end position="32"/>
    </location>
</feature>
<gene>
    <name evidence="3" type="ORF">SSX86_008606</name>
</gene>
<dbReference type="InterPro" id="IPR012677">
    <property type="entry name" value="Nucleotide-bd_a/b_plait_sf"/>
</dbReference>
<sequence>MNDASKKHVPNTNRRPFKAKTSGSSSLDNDKDQWLFPKNRFRSSSKVGNMHQERRVHQRNPNFTDLQKVSTSIFITNFPHDASTSEIWKHCEEWGKVADVYISPRLTKSGRKFGFGSTIITSQKKRVSIPVDECLDAKATDFFMGKVVDPLCIPNLRSLFVKEGFSEVRFRYIGGRWVGMAFNNVESALKFDSCVALKNIFTSLKLLSNSFIPDERCIWVDFIGLPVVATTPAVVKRIVELDGHLFEIRAKEFANWAPSYRFYESSSSDDSEEEDTYEEGEINESENGDTYVHPNCGPADNVNKDFQNVEVKSSDVISPMPSNIQNTAANSGKIDNFRGTVTWMMYRKLLKLKIRLPPARPNPQALRSICNIWLKFLMVKSLLMN</sequence>
<feature type="compositionally biased region" description="Acidic residues" evidence="1">
    <location>
        <begin position="267"/>
        <end position="287"/>
    </location>
</feature>
<reference evidence="3 4" key="1">
    <citation type="submission" date="2024-04" db="EMBL/GenBank/DDBJ databases">
        <title>The reference genome of an endangered Asteraceae, Deinandra increscens subsp. villosa, native to the Central Coast of California.</title>
        <authorList>
            <person name="Guilliams M."/>
            <person name="Hasenstab-Lehman K."/>
            <person name="Meyer R."/>
            <person name="Mcevoy S."/>
        </authorList>
    </citation>
    <scope>NUCLEOTIDE SEQUENCE [LARGE SCALE GENOMIC DNA]</scope>
    <source>
        <tissue evidence="3">Leaf</tissue>
    </source>
</reference>
<protein>
    <recommendedName>
        <fullName evidence="2">RRM domain-containing protein</fullName>
    </recommendedName>
</protein>
<feature type="region of interest" description="Disordered" evidence="1">
    <location>
        <begin position="263"/>
        <end position="292"/>
    </location>
</feature>
<dbReference type="SUPFAM" id="SSF54928">
    <property type="entry name" value="RNA-binding domain, RBD"/>
    <property type="match status" value="1"/>
</dbReference>
<comment type="caution">
    <text evidence="3">The sequence shown here is derived from an EMBL/GenBank/DDBJ whole genome shotgun (WGS) entry which is preliminary data.</text>
</comment>
<dbReference type="AlphaFoldDB" id="A0AAP0DJD4"/>